<gene>
    <name evidence="2" type="ORF">GCM10010365_21700</name>
</gene>
<evidence type="ECO:0000313" key="3">
    <source>
        <dbReference type="Proteomes" id="UP000622166"/>
    </source>
</evidence>
<feature type="signal peptide" evidence="1">
    <location>
        <begin position="1"/>
        <end position="19"/>
    </location>
</feature>
<evidence type="ECO:0000313" key="2">
    <source>
        <dbReference type="EMBL" id="GGZ02623.1"/>
    </source>
</evidence>
<evidence type="ECO:0000256" key="1">
    <source>
        <dbReference type="SAM" id="SignalP"/>
    </source>
</evidence>
<keyword evidence="1" id="KW-0732">Signal</keyword>
<protein>
    <recommendedName>
        <fullName evidence="4">Secreted protein</fullName>
    </recommendedName>
</protein>
<feature type="chain" id="PRO_5039643619" description="Secreted protein" evidence="1">
    <location>
        <begin position="20"/>
        <end position="164"/>
    </location>
</feature>
<dbReference type="EMBL" id="BMVW01000003">
    <property type="protein sequence ID" value="GGZ02623.1"/>
    <property type="molecule type" value="Genomic_DNA"/>
</dbReference>
<sequence length="164" mass="17890">MVRLRQALTALFATMAAMAAVLVAAPTASAYDGYPCHTPTQRQLINPYNGTAWDETVRYCPLWRGNVPVYNSRDVNSGVVGYLTYGGSSNWFVYEKQGASVTVSGGTNNWWASTLADNGKWGWVPEVYFTGGADNEDDGGLLMPGSISCVYPCSNLYPMPPWRV</sequence>
<accession>A0A918PEQ2</accession>
<dbReference type="RefSeq" id="WP_189857719.1">
    <property type="nucleotide sequence ID" value="NZ_BMVW01000003.1"/>
</dbReference>
<dbReference type="AlphaFoldDB" id="A0A918PEQ2"/>
<name>A0A918PEQ2_9ACTN</name>
<comment type="caution">
    <text evidence="2">The sequence shown here is derived from an EMBL/GenBank/DDBJ whole genome shotgun (WGS) entry which is preliminary data.</text>
</comment>
<dbReference type="Proteomes" id="UP000622166">
    <property type="component" value="Unassembled WGS sequence"/>
</dbReference>
<proteinExistence type="predicted"/>
<reference evidence="2" key="1">
    <citation type="journal article" date="2014" name="Int. J. Syst. Evol. Microbiol.">
        <title>Complete genome sequence of Corynebacterium casei LMG S-19264T (=DSM 44701T), isolated from a smear-ripened cheese.</title>
        <authorList>
            <consortium name="US DOE Joint Genome Institute (JGI-PGF)"/>
            <person name="Walter F."/>
            <person name="Albersmeier A."/>
            <person name="Kalinowski J."/>
            <person name="Ruckert C."/>
        </authorList>
    </citation>
    <scope>NUCLEOTIDE SEQUENCE</scope>
    <source>
        <strain evidence="2">JCM 4815</strain>
    </source>
</reference>
<keyword evidence="3" id="KW-1185">Reference proteome</keyword>
<evidence type="ECO:0008006" key="4">
    <source>
        <dbReference type="Google" id="ProtNLM"/>
    </source>
</evidence>
<organism evidence="2 3">
    <name type="scientific">Streptomyces poonensis</name>
    <dbReference type="NCBI Taxonomy" id="68255"/>
    <lineage>
        <taxon>Bacteria</taxon>
        <taxon>Bacillati</taxon>
        <taxon>Actinomycetota</taxon>
        <taxon>Actinomycetes</taxon>
        <taxon>Kitasatosporales</taxon>
        <taxon>Streptomycetaceae</taxon>
        <taxon>Streptomyces</taxon>
    </lineage>
</organism>
<reference evidence="2" key="2">
    <citation type="submission" date="2020-09" db="EMBL/GenBank/DDBJ databases">
        <authorList>
            <person name="Sun Q."/>
            <person name="Ohkuma M."/>
        </authorList>
    </citation>
    <scope>NUCLEOTIDE SEQUENCE</scope>
    <source>
        <strain evidence="2">JCM 4815</strain>
    </source>
</reference>